<reference evidence="2 3" key="1">
    <citation type="journal article" date="2016" name="Nat. Commun.">
        <title>Thousands of microbial genomes shed light on interconnected biogeochemical processes in an aquifer system.</title>
        <authorList>
            <person name="Anantharaman K."/>
            <person name="Brown C.T."/>
            <person name="Hug L.A."/>
            <person name="Sharon I."/>
            <person name="Castelle C.J."/>
            <person name="Probst A.J."/>
            <person name="Thomas B.C."/>
            <person name="Singh A."/>
            <person name="Wilkins M.J."/>
            <person name="Karaoz U."/>
            <person name="Brodie E.L."/>
            <person name="Williams K.H."/>
            <person name="Hubbard S.S."/>
            <person name="Banfield J.F."/>
        </authorList>
    </citation>
    <scope>NUCLEOTIDE SEQUENCE [LARGE SCALE GENOMIC DNA]</scope>
</reference>
<name>A0A1F6WUL0_9BACT</name>
<keyword evidence="1" id="KW-0812">Transmembrane</keyword>
<gene>
    <name evidence="2" type="ORF">A3A05_02455</name>
</gene>
<accession>A0A1F6WUL0</accession>
<dbReference type="Proteomes" id="UP000176187">
    <property type="component" value="Unassembled WGS sequence"/>
</dbReference>
<sequence>MIKFFKKEKSFKKKSLSLNLNLYWKLAIYFVFAMILLSGFYGFYLFTQINKESIITLSGGGQIGTARKEKIEKVLEYFSLRKKKSIEIINFPSPVVDPSL</sequence>
<keyword evidence="1" id="KW-1133">Transmembrane helix</keyword>
<protein>
    <submittedName>
        <fullName evidence="2">Uncharacterized protein</fullName>
    </submittedName>
</protein>
<evidence type="ECO:0000313" key="3">
    <source>
        <dbReference type="Proteomes" id="UP000176187"/>
    </source>
</evidence>
<dbReference type="EMBL" id="MFUY01000030">
    <property type="protein sequence ID" value="OGI85567.1"/>
    <property type="molecule type" value="Genomic_DNA"/>
</dbReference>
<organism evidence="2 3">
    <name type="scientific">Candidatus Nomurabacteria bacterium RIFCSPLOWO2_01_FULL_41_12</name>
    <dbReference type="NCBI Taxonomy" id="1801774"/>
    <lineage>
        <taxon>Bacteria</taxon>
        <taxon>Candidatus Nomuraibacteriota</taxon>
    </lineage>
</organism>
<keyword evidence="1" id="KW-0472">Membrane</keyword>
<dbReference type="AlphaFoldDB" id="A0A1F6WUL0"/>
<evidence type="ECO:0000313" key="2">
    <source>
        <dbReference type="EMBL" id="OGI85567.1"/>
    </source>
</evidence>
<proteinExistence type="predicted"/>
<evidence type="ECO:0000256" key="1">
    <source>
        <dbReference type="SAM" id="Phobius"/>
    </source>
</evidence>
<feature type="transmembrane region" description="Helical" evidence="1">
    <location>
        <begin position="21"/>
        <end position="46"/>
    </location>
</feature>
<dbReference type="STRING" id="1801774.A3A05_02455"/>
<comment type="caution">
    <text evidence="2">The sequence shown here is derived from an EMBL/GenBank/DDBJ whole genome shotgun (WGS) entry which is preliminary data.</text>
</comment>